<protein>
    <recommendedName>
        <fullName evidence="1">DDE-1 domain-containing protein</fullName>
    </recommendedName>
</protein>
<dbReference type="EMBL" id="JBJQOH010000003">
    <property type="protein sequence ID" value="KAL3693886.1"/>
    <property type="molecule type" value="Genomic_DNA"/>
</dbReference>
<reference evidence="2 3" key="1">
    <citation type="submission" date="2024-09" db="EMBL/GenBank/DDBJ databases">
        <title>Chromosome-scale assembly of Riccia sorocarpa.</title>
        <authorList>
            <person name="Paukszto L."/>
        </authorList>
    </citation>
    <scope>NUCLEOTIDE SEQUENCE [LARGE SCALE GENOMIC DNA]</scope>
    <source>
        <strain evidence="2">LP-2024</strain>
        <tissue evidence="2">Aerial parts of the thallus</tissue>
    </source>
</reference>
<evidence type="ECO:0000313" key="2">
    <source>
        <dbReference type="EMBL" id="KAL3693886.1"/>
    </source>
</evidence>
<dbReference type="Proteomes" id="UP001633002">
    <property type="component" value="Unassembled WGS sequence"/>
</dbReference>
<organism evidence="2 3">
    <name type="scientific">Riccia sorocarpa</name>
    <dbReference type="NCBI Taxonomy" id="122646"/>
    <lineage>
        <taxon>Eukaryota</taxon>
        <taxon>Viridiplantae</taxon>
        <taxon>Streptophyta</taxon>
        <taxon>Embryophyta</taxon>
        <taxon>Marchantiophyta</taxon>
        <taxon>Marchantiopsida</taxon>
        <taxon>Marchantiidae</taxon>
        <taxon>Marchantiales</taxon>
        <taxon>Ricciaceae</taxon>
        <taxon>Riccia</taxon>
    </lineage>
</organism>
<keyword evidence="3" id="KW-1185">Reference proteome</keyword>
<dbReference type="Pfam" id="PF03184">
    <property type="entry name" value="DDE_1"/>
    <property type="match status" value="1"/>
</dbReference>
<name>A0ABD3HSF9_9MARC</name>
<feature type="domain" description="DDE-1" evidence="1">
    <location>
        <begin position="60"/>
        <end position="162"/>
    </location>
</feature>
<accession>A0ABD3HSF9</accession>
<dbReference type="AlphaFoldDB" id="A0ABD3HSF9"/>
<sequence length="195" mass="22047">MGPRVELNHAQRIEICKHHIEQTGISNKAVSVWASHKFNVKINEMTFSRILKKRDLGCNLAGKEKALLLLDNFAGHKIVSIQSEIRIIPLAFFPPNVTAIFQPLNSGNIRAFKAHYRKYLVADKLHQLDLNQDPEIDVYEAVHIVEGAWSKDVSSATIRKCWRHSKLVTAHDILPDLNEDTPSSDGIRELAVLLD</sequence>
<dbReference type="InterPro" id="IPR004875">
    <property type="entry name" value="DDE_SF_endonuclease_dom"/>
</dbReference>
<gene>
    <name evidence="2" type="ORF">R1sor_007537</name>
</gene>
<comment type="caution">
    <text evidence="2">The sequence shown here is derived from an EMBL/GenBank/DDBJ whole genome shotgun (WGS) entry which is preliminary data.</text>
</comment>
<evidence type="ECO:0000313" key="3">
    <source>
        <dbReference type="Proteomes" id="UP001633002"/>
    </source>
</evidence>
<evidence type="ECO:0000259" key="1">
    <source>
        <dbReference type="Pfam" id="PF03184"/>
    </source>
</evidence>
<dbReference type="Gene3D" id="1.10.10.60">
    <property type="entry name" value="Homeodomain-like"/>
    <property type="match status" value="1"/>
</dbReference>
<proteinExistence type="predicted"/>